<keyword evidence="3" id="KW-1185">Reference proteome</keyword>
<dbReference type="AlphaFoldDB" id="A0A7J9GT55"/>
<dbReference type="GO" id="GO:0003676">
    <property type="term" value="F:nucleic acid binding"/>
    <property type="evidence" value="ECO:0007669"/>
    <property type="project" value="InterPro"/>
</dbReference>
<organism evidence="2 3">
    <name type="scientific">Gossypium harknessii</name>
    <dbReference type="NCBI Taxonomy" id="34285"/>
    <lineage>
        <taxon>Eukaryota</taxon>
        <taxon>Viridiplantae</taxon>
        <taxon>Streptophyta</taxon>
        <taxon>Embryophyta</taxon>
        <taxon>Tracheophyta</taxon>
        <taxon>Spermatophyta</taxon>
        <taxon>Magnoliopsida</taxon>
        <taxon>eudicotyledons</taxon>
        <taxon>Gunneridae</taxon>
        <taxon>Pentapetalae</taxon>
        <taxon>rosids</taxon>
        <taxon>malvids</taxon>
        <taxon>Malvales</taxon>
        <taxon>Malvaceae</taxon>
        <taxon>Malvoideae</taxon>
        <taxon>Gossypium</taxon>
    </lineage>
</organism>
<accession>A0A7J9GT55</accession>
<sequence>MGLFATVTFHHVRRDANKVAYVLAREVR</sequence>
<dbReference type="InterPro" id="IPR002156">
    <property type="entry name" value="RNaseH_domain"/>
</dbReference>
<comment type="caution">
    <text evidence="2">The sequence shown here is derived from an EMBL/GenBank/DDBJ whole genome shotgun (WGS) entry which is preliminary data.</text>
</comment>
<evidence type="ECO:0000313" key="3">
    <source>
        <dbReference type="Proteomes" id="UP000593560"/>
    </source>
</evidence>
<reference evidence="2 3" key="1">
    <citation type="journal article" date="2019" name="Genome Biol. Evol.">
        <title>Insights into the evolution of the New World diploid cottons (Gossypium, subgenus Houzingenia) based on genome sequencing.</title>
        <authorList>
            <person name="Grover C.E."/>
            <person name="Arick M.A. 2nd"/>
            <person name="Thrash A."/>
            <person name="Conover J.L."/>
            <person name="Sanders W.S."/>
            <person name="Peterson D.G."/>
            <person name="Frelichowski J.E."/>
            <person name="Scheffler J.A."/>
            <person name="Scheffler B.E."/>
            <person name="Wendel J.F."/>
        </authorList>
    </citation>
    <scope>NUCLEOTIDE SEQUENCE [LARGE SCALE GENOMIC DNA]</scope>
    <source>
        <strain evidence="2">0</strain>
        <tissue evidence="2">Leaf</tissue>
    </source>
</reference>
<dbReference type="EMBL" id="JABFAD010000006">
    <property type="protein sequence ID" value="MBA0799955.1"/>
    <property type="molecule type" value="Genomic_DNA"/>
</dbReference>
<protein>
    <recommendedName>
        <fullName evidence="1">RNase H type-1 domain-containing protein</fullName>
    </recommendedName>
</protein>
<name>A0A7J9GT55_9ROSI</name>
<dbReference type="GO" id="GO:0004523">
    <property type="term" value="F:RNA-DNA hybrid ribonuclease activity"/>
    <property type="evidence" value="ECO:0007669"/>
    <property type="project" value="InterPro"/>
</dbReference>
<evidence type="ECO:0000259" key="1">
    <source>
        <dbReference type="Pfam" id="PF13456"/>
    </source>
</evidence>
<dbReference type="Proteomes" id="UP000593560">
    <property type="component" value="Unassembled WGS sequence"/>
</dbReference>
<evidence type="ECO:0000313" key="2">
    <source>
        <dbReference type="EMBL" id="MBA0799955.1"/>
    </source>
</evidence>
<gene>
    <name evidence="2" type="ORF">Gohar_010433</name>
</gene>
<feature type="domain" description="RNase H type-1" evidence="1">
    <location>
        <begin position="4"/>
        <end position="26"/>
    </location>
</feature>
<dbReference type="Pfam" id="PF13456">
    <property type="entry name" value="RVT_3"/>
    <property type="match status" value="1"/>
</dbReference>
<proteinExistence type="predicted"/>